<dbReference type="PANTHER" id="PTHR16155">
    <property type="entry name" value="DED DOMAIN-CONTAINING PROTEIN"/>
    <property type="match status" value="1"/>
</dbReference>
<evidence type="ECO:0000256" key="1">
    <source>
        <dbReference type="SAM" id="MobiDB-lite"/>
    </source>
</evidence>
<dbReference type="Gene3D" id="1.25.40.10">
    <property type="entry name" value="Tetratricopeptide repeat domain"/>
    <property type="match status" value="1"/>
</dbReference>
<feature type="region of interest" description="Disordered" evidence="1">
    <location>
        <begin position="217"/>
        <end position="241"/>
    </location>
</feature>
<sequence>MVFSEVRRANRPLKNQLAAFLSLLSAYVPDSYLLESQCLDFFKHDDSIHGHLSLEDRMQPFSHLIITYQQDKTSERRVRMAHPMIAQCCTELMAEAGVTRSDTARNLLTRFCRAEFPPYLLGFVKYMLTKREMKTEENPIDNTEIKEDRERFSRLILDIQDTEDSVESASVLKLASNKFEQNPFFPQALARVYYLELKDYSKAEIWAKKAKERDSHNSHIADTLGQVHKNHLKSKKESSDNQTEILQLAKKAIEAFKDEERLAENDIEGGTKVRTKVSRVFNTRGQLGYLQVPSPLFFIGKGRGLSRIVHREVLERLFLGQNKGAKRDLSNWNHEKIFLNPMVQEHLLRVEGVVRNYSVFAAIGDNEIEVDANLRNSLWRPRQVSFYLGFTIRGPVAFGIRTKTAEKGPSGRLKLGPWGRETDSSDWTTVKPEVNGLHEVHTYR</sequence>
<dbReference type="AlphaFoldDB" id="A0AAJ8B1G3"/>
<evidence type="ECO:0000313" key="2">
    <source>
        <dbReference type="Proteomes" id="UP000694890"/>
    </source>
</evidence>
<organism evidence="2 3">
    <name type="scientific">Lates calcarifer</name>
    <name type="common">Barramundi</name>
    <name type="synonym">Holocentrus calcarifer</name>
    <dbReference type="NCBI Taxonomy" id="8187"/>
    <lineage>
        <taxon>Eukaryota</taxon>
        <taxon>Metazoa</taxon>
        <taxon>Chordata</taxon>
        <taxon>Craniata</taxon>
        <taxon>Vertebrata</taxon>
        <taxon>Euteleostomi</taxon>
        <taxon>Actinopterygii</taxon>
        <taxon>Neopterygii</taxon>
        <taxon>Teleostei</taxon>
        <taxon>Neoteleostei</taxon>
        <taxon>Acanthomorphata</taxon>
        <taxon>Carangaria</taxon>
        <taxon>Carangaria incertae sedis</taxon>
        <taxon>Centropomidae</taxon>
        <taxon>Lates</taxon>
    </lineage>
</organism>
<dbReference type="RefSeq" id="XP_050924632.1">
    <property type="nucleotide sequence ID" value="XM_051068675.1"/>
</dbReference>
<dbReference type="InterPro" id="IPR011990">
    <property type="entry name" value="TPR-like_helical_dom_sf"/>
</dbReference>
<name>A0AAJ8B1G3_LATCA</name>
<dbReference type="GO" id="GO:0005737">
    <property type="term" value="C:cytoplasm"/>
    <property type="evidence" value="ECO:0007669"/>
    <property type="project" value="TreeGrafter"/>
</dbReference>
<dbReference type="Proteomes" id="UP000694890">
    <property type="component" value="Unplaced"/>
</dbReference>
<reference evidence="3" key="1">
    <citation type="submission" date="2025-08" db="UniProtKB">
        <authorList>
            <consortium name="RefSeq"/>
        </authorList>
    </citation>
    <scope>IDENTIFICATION</scope>
    <source>
        <tissue evidence="3">Brain</tissue>
    </source>
</reference>
<dbReference type="PANTHER" id="PTHR16155:SF18">
    <property type="entry name" value="STERILE ALPHA MOTIF DOMAIN-CONTAINING PROTEIN 9-LIKE"/>
    <property type="match status" value="1"/>
</dbReference>
<proteinExistence type="predicted"/>
<accession>A0AAJ8B1G3</accession>
<dbReference type="KEGG" id="lcf:127140855"/>
<gene>
    <name evidence="3" type="primary">LOC127140855</name>
</gene>
<evidence type="ECO:0000313" key="3">
    <source>
        <dbReference type="RefSeq" id="XP_050924632.1"/>
    </source>
</evidence>
<protein>
    <submittedName>
        <fullName evidence="3">Sterile alpha motif domain-containing protein 9-like</fullName>
    </submittedName>
</protein>
<dbReference type="GeneID" id="127140855"/>